<feature type="transmembrane region" description="Helical" evidence="6">
    <location>
        <begin position="220"/>
        <end position="236"/>
    </location>
</feature>
<dbReference type="InterPro" id="IPR037185">
    <property type="entry name" value="EmrE-like"/>
</dbReference>
<dbReference type="SUPFAM" id="SSF103481">
    <property type="entry name" value="Multidrug resistance efflux transporter EmrE"/>
    <property type="match status" value="1"/>
</dbReference>
<evidence type="ECO:0000256" key="3">
    <source>
        <dbReference type="ARBA" id="ARBA00022692"/>
    </source>
</evidence>
<gene>
    <name evidence="8" type="ORF">Salmuc_02887</name>
</gene>
<evidence type="ECO:0000313" key="9">
    <source>
        <dbReference type="Proteomes" id="UP000015347"/>
    </source>
</evidence>
<dbReference type="HOGENOM" id="CLU_033863_3_0_5"/>
<dbReference type="PANTHER" id="PTHR42920:SF5">
    <property type="entry name" value="EAMA DOMAIN-CONTAINING PROTEIN"/>
    <property type="match status" value="1"/>
</dbReference>
<feature type="domain" description="EamA" evidence="7">
    <location>
        <begin position="12"/>
        <end position="141"/>
    </location>
</feature>
<feature type="transmembrane region" description="Helical" evidence="6">
    <location>
        <begin position="248"/>
        <end position="267"/>
    </location>
</feature>
<name>S9RE33_9RHOB</name>
<evidence type="ECO:0000313" key="8">
    <source>
        <dbReference type="EMBL" id="EPX76385.1"/>
    </source>
</evidence>
<reference evidence="9" key="1">
    <citation type="journal article" date="2014" name="Stand. Genomic Sci.">
        <title>Genome sequence of the exopolysaccharide-producing Salipiger mucosus type strain (DSM 16094(T)), a moderately halophilic member of the Roseobacter clade.</title>
        <authorList>
            <person name="Riedel T."/>
            <person name="Spring S."/>
            <person name="Fiebig A."/>
            <person name="Petersen J."/>
            <person name="Kyrpides N.C."/>
            <person name="Goker M."/>
            <person name="Klenk H.P."/>
        </authorList>
    </citation>
    <scope>NUCLEOTIDE SEQUENCE [LARGE SCALE GENOMIC DNA]</scope>
    <source>
        <strain evidence="9">DSM 16094</strain>
    </source>
</reference>
<accession>S9RE33</accession>
<feature type="transmembrane region" description="Helical" evidence="6">
    <location>
        <begin position="127"/>
        <end position="145"/>
    </location>
</feature>
<dbReference type="eggNOG" id="COG0697">
    <property type="taxonomic scope" value="Bacteria"/>
</dbReference>
<feature type="transmembrane region" description="Helical" evidence="6">
    <location>
        <begin position="157"/>
        <end position="174"/>
    </location>
</feature>
<dbReference type="Proteomes" id="UP000015347">
    <property type="component" value="Unassembled WGS sequence"/>
</dbReference>
<evidence type="ECO:0000259" key="7">
    <source>
        <dbReference type="Pfam" id="PF00892"/>
    </source>
</evidence>
<keyword evidence="9" id="KW-1185">Reference proteome</keyword>
<feature type="transmembrane region" description="Helical" evidence="6">
    <location>
        <begin position="273"/>
        <end position="294"/>
    </location>
</feature>
<comment type="caution">
    <text evidence="8">The sequence shown here is derived from an EMBL/GenBank/DDBJ whole genome shotgun (WGS) entry which is preliminary data.</text>
</comment>
<organism evidence="8 9">
    <name type="scientific">Salipiger mucosus DSM 16094</name>
    <dbReference type="NCBI Taxonomy" id="1123237"/>
    <lineage>
        <taxon>Bacteria</taxon>
        <taxon>Pseudomonadati</taxon>
        <taxon>Pseudomonadota</taxon>
        <taxon>Alphaproteobacteria</taxon>
        <taxon>Rhodobacterales</taxon>
        <taxon>Roseobacteraceae</taxon>
        <taxon>Salipiger</taxon>
    </lineage>
</organism>
<feature type="transmembrane region" description="Helical" evidence="6">
    <location>
        <begin position="12"/>
        <end position="29"/>
    </location>
</feature>
<keyword evidence="5 6" id="KW-0472">Membrane</keyword>
<dbReference type="AlphaFoldDB" id="S9RE33"/>
<keyword evidence="3 6" id="KW-0812">Transmembrane</keyword>
<dbReference type="Pfam" id="PF00892">
    <property type="entry name" value="EamA"/>
    <property type="match status" value="2"/>
</dbReference>
<comment type="subcellular location">
    <subcellularLocation>
        <location evidence="1">Cell membrane</location>
        <topology evidence="1">Multi-pass membrane protein</topology>
    </subcellularLocation>
</comment>
<dbReference type="GO" id="GO:0005886">
    <property type="term" value="C:plasma membrane"/>
    <property type="evidence" value="ECO:0007669"/>
    <property type="project" value="UniProtKB-SubCell"/>
</dbReference>
<feature type="domain" description="EamA" evidence="7">
    <location>
        <begin position="155"/>
        <end position="288"/>
    </location>
</feature>
<evidence type="ECO:0000256" key="5">
    <source>
        <dbReference type="ARBA" id="ARBA00023136"/>
    </source>
</evidence>
<keyword evidence="2" id="KW-1003">Cell membrane</keyword>
<feature type="transmembrane region" description="Helical" evidence="6">
    <location>
        <begin position="100"/>
        <end position="120"/>
    </location>
</feature>
<sequence>MSRRRVDDRAVGIGCALLMVAVFAGFNIVSRLGSETSMTAWDLGFLRFTVGGLIMLPIFVRKGLAGLSFGHAALIALLGGLGFALSAYAGFTLAPASHGGVLLHGTLPLFTFLVGLCFGYSIRRRAVPGLLLILLGSALMVYDTVGAPNPVQIAGDAWFLLAALFWSTCGILISRAGLHSTAAAPIVVVLSACVYVPSYLLLGDLDELMSADPRDLATQAGFQGVIVGAFSIFIYARAVESLGPNGTAIFSATIPGVTSLAAIPLLGERPGDLGWWGIAVVTVGMLATFLVRFVGRQ</sequence>
<keyword evidence="4 6" id="KW-1133">Transmembrane helix</keyword>
<feature type="transmembrane region" description="Helical" evidence="6">
    <location>
        <begin position="181"/>
        <end position="200"/>
    </location>
</feature>
<feature type="transmembrane region" description="Helical" evidence="6">
    <location>
        <begin position="41"/>
        <end position="60"/>
    </location>
</feature>
<protein>
    <recommendedName>
        <fullName evidence="7">EamA domain-containing protein</fullName>
    </recommendedName>
</protein>
<dbReference type="InterPro" id="IPR000620">
    <property type="entry name" value="EamA_dom"/>
</dbReference>
<evidence type="ECO:0000256" key="2">
    <source>
        <dbReference type="ARBA" id="ARBA00022475"/>
    </source>
</evidence>
<evidence type="ECO:0000256" key="6">
    <source>
        <dbReference type="SAM" id="Phobius"/>
    </source>
</evidence>
<proteinExistence type="predicted"/>
<evidence type="ECO:0000256" key="4">
    <source>
        <dbReference type="ARBA" id="ARBA00022989"/>
    </source>
</evidence>
<dbReference type="EMBL" id="APVH01000050">
    <property type="protein sequence ID" value="EPX76385.1"/>
    <property type="molecule type" value="Genomic_DNA"/>
</dbReference>
<feature type="transmembrane region" description="Helical" evidence="6">
    <location>
        <begin position="72"/>
        <end position="94"/>
    </location>
</feature>
<evidence type="ECO:0000256" key="1">
    <source>
        <dbReference type="ARBA" id="ARBA00004651"/>
    </source>
</evidence>
<dbReference type="PANTHER" id="PTHR42920">
    <property type="entry name" value="OS03G0707200 PROTEIN-RELATED"/>
    <property type="match status" value="1"/>
</dbReference>
<dbReference type="InterPro" id="IPR051258">
    <property type="entry name" value="Diverse_Substrate_Transporter"/>
</dbReference>